<dbReference type="Proteomes" id="UP000679575">
    <property type="component" value="Chromosome"/>
</dbReference>
<dbReference type="InterPro" id="IPR017900">
    <property type="entry name" value="4Fe4S_Fe_S_CS"/>
</dbReference>
<keyword evidence="2" id="KW-0408">Iron</keyword>
<evidence type="ECO:0000313" key="6">
    <source>
        <dbReference type="Proteomes" id="UP000679575"/>
    </source>
</evidence>
<dbReference type="InterPro" id="IPR017896">
    <property type="entry name" value="4Fe4S_Fe-S-bd"/>
</dbReference>
<evidence type="ECO:0000256" key="2">
    <source>
        <dbReference type="ARBA" id="ARBA00023004"/>
    </source>
</evidence>
<sequence>MKYAITDKCVGCYACQLVCPSQAVYADPDVNGRFHIHSRRCTGCEDHYDAPQCASICPIEEAIVNEMNLPVNPQGSLTGIISPGAAL</sequence>
<evidence type="ECO:0000256" key="1">
    <source>
        <dbReference type="ARBA" id="ARBA00022723"/>
    </source>
</evidence>
<dbReference type="SUPFAM" id="SSF54862">
    <property type="entry name" value="4Fe-4S ferredoxins"/>
    <property type="match status" value="1"/>
</dbReference>
<evidence type="ECO:0000313" key="5">
    <source>
        <dbReference type="EMBL" id="QUN06380.1"/>
    </source>
</evidence>
<keyword evidence="3" id="KW-0411">Iron-sulfur</keyword>
<dbReference type="RefSeq" id="WP_212595394.1">
    <property type="nucleotide sequence ID" value="NZ_CP073587.1"/>
</dbReference>
<dbReference type="EMBL" id="CP073587">
    <property type="protein sequence ID" value="QUN06380.1"/>
    <property type="molecule type" value="Genomic_DNA"/>
</dbReference>
<keyword evidence="6" id="KW-1185">Reference proteome</keyword>
<accession>A0ABX7YVL5</accession>
<dbReference type="Gene3D" id="3.30.70.20">
    <property type="match status" value="1"/>
</dbReference>
<feature type="domain" description="4Fe-4S ferredoxin-type" evidence="4">
    <location>
        <begin position="1"/>
        <end position="29"/>
    </location>
</feature>
<proteinExistence type="predicted"/>
<name>A0ABX7YVL5_9GAMM</name>
<gene>
    <name evidence="5" type="ORF">KDN34_02625</name>
</gene>
<dbReference type="PROSITE" id="PS00198">
    <property type="entry name" value="4FE4S_FER_1"/>
    <property type="match status" value="1"/>
</dbReference>
<evidence type="ECO:0000259" key="4">
    <source>
        <dbReference type="PROSITE" id="PS51379"/>
    </source>
</evidence>
<protein>
    <submittedName>
        <fullName evidence="5">4Fe-4S dicluster domain-containing protein</fullName>
    </submittedName>
</protein>
<organism evidence="5 6">
    <name type="scientific">Shewanella yunxiaonensis</name>
    <dbReference type="NCBI Taxonomy" id="2829809"/>
    <lineage>
        <taxon>Bacteria</taxon>
        <taxon>Pseudomonadati</taxon>
        <taxon>Pseudomonadota</taxon>
        <taxon>Gammaproteobacteria</taxon>
        <taxon>Alteromonadales</taxon>
        <taxon>Shewanellaceae</taxon>
        <taxon>Shewanella</taxon>
    </lineage>
</organism>
<evidence type="ECO:0000256" key="3">
    <source>
        <dbReference type="ARBA" id="ARBA00023014"/>
    </source>
</evidence>
<dbReference type="PROSITE" id="PS51379">
    <property type="entry name" value="4FE4S_FER_2"/>
    <property type="match status" value="1"/>
</dbReference>
<reference evidence="5 6" key="1">
    <citation type="submission" date="2021-04" db="EMBL/GenBank/DDBJ databases">
        <title>Novel species identification of genus Shewanella.</title>
        <authorList>
            <person name="Liu G."/>
        </authorList>
    </citation>
    <scope>NUCLEOTIDE SEQUENCE [LARGE SCALE GENOMIC DNA]</scope>
    <source>
        <strain evidence="5 6">FJAT-54481</strain>
    </source>
</reference>
<keyword evidence="1" id="KW-0479">Metal-binding</keyword>
<dbReference type="Pfam" id="PF13237">
    <property type="entry name" value="Fer4_10"/>
    <property type="match status" value="1"/>
</dbReference>